<reference evidence="1 2" key="1">
    <citation type="submission" date="2020-07" db="EMBL/GenBank/DDBJ databases">
        <title>Sequencing the genomes of 1000 actinobacteria strains.</title>
        <authorList>
            <person name="Klenk H.-P."/>
        </authorList>
    </citation>
    <scope>NUCLEOTIDE SEQUENCE [LARGE SCALE GENOMIC DNA]</scope>
    <source>
        <strain evidence="1 2">DSM 7487</strain>
    </source>
</reference>
<evidence type="ECO:0000313" key="2">
    <source>
        <dbReference type="Proteomes" id="UP000521922"/>
    </source>
</evidence>
<dbReference type="Proteomes" id="UP000521922">
    <property type="component" value="Unassembled WGS sequence"/>
</dbReference>
<dbReference type="RefSeq" id="WP_179755262.1">
    <property type="nucleotide sequence ID" value="NZ_BAAAGN010000013.1"/>
</dbReference>
<comment type="caution">
    <text evidence="1">The sequence shown here is derived from an EMBL/GenBank/DDBJ whole genome shotgun (WGS) entry which is preliminary data.</text>
</comment>
<proteinExistence type="predicted"/>
<organism evidence="1 2">
    <name type="scientific">Kineococcus aurantiacus</name>
    <dbReference type="NCBI Taxonomy" id="37633"/>
    <lineage>
        <taxon>Bacteria</taxon>
        <taxon>Bacillati</taxon>
        <taxon>Actinomycetota</taxon>
        <taxon>Actinomycetes</taxon>
        <taxon>Kineosporiales</taxon>
        <taxon>Kineosporiaceae</taxon>
        <taxon>Kineococcus</taxon>
    </lineage>
</organism>
<keyword evidence="2" id="KW-1185">Reference proteome</keyword>
<protein>
    <submittedName>
        <fullName evidence="1">Uncharacterized protein</fullName>
    </submittedName>
</protein>
<accession>A0A7Y9J2W9</accession>
<gene>
    <name evidence="1" type="ORF">BJ968_004236</name>
</gene>
<sequence>MHRTGEGFAACADLGHALLSVHGVKLPPTFVFQRLTPAQTVAAPT</sequence>
<name>A0A7Y9J2W9_9ACTN</name>
<dbReference type="AlphaFoldDB" id="A0A7Y9J2W9"/>
<dbReference type="EMBL" id="JACCBB010000001">
    <property type="protein sequence ID" value="NYD24696.1"/>
    <property type="molecule type" value="Genomic_DNA"/>
</dbReference>
<evidence type="ECO:0000313" key="1">
    <source>
        <dbReference type="EMBL" id="NYD24696.1"/>
    </source>
</evidence>